<organism evidence="11 12">
    <name type="scientific">Brachionus calyciflorus</name>
    <dbReference type="NCBI Taxonomy" id="104777"/>
    <lineage>
        <taxon>Eukaryota</taxon>
        <taxon>Metazoa</taxon>
        <taxon>Spiralia</taxon>
        <taxon>Gnathifera</taxon>
        <taxon>Rotifera</taxon>
        <taxon>Eurotatoria</taxon>
        <taxon>Monogononta</taxon>
        <taxon>Pseudotrocha</taxon>
        <taxon>Ploima</taxon>
        <taxon>Brachionidae</taxon>
        <taxon>Brachionus</taxon>
    </lineage>
</organism>
<dbReference type="GO" id="GO:0016758">
    <property type="term" value="F:hexosyltransferase activity"/>
    <property type="evidence" value="ECO:0007669"/>
    <property type="project" value="InterPro"/>
</dbReference>
<reference evidence="11" key="1">
    <citation type="submission" date="2021-02" db="EMBL/GenBank/DDBJ databases">
        <authorList>
            <person name="Nowell W R."/>
        </authorList>
    </citation>
    <scope>NUCLEOTIDE SEQUENCE</scope>
    <source>
        <strain evidence="11">Ploen Becks lab</strain>
    </source>
</reference>
<evidence type="ECO:0000256" key="5">
    <source>
        <dbReference type="ARBA" id="ARBA00022692"/>
    </source>
</evidence>
<comment type="similarity">
    <text evidence="2 10">Belongs to the glycosyltransferase 31 family.</text>
</comment>
<keyword evidence="3 10" id="KW-0328">Glycosyltransferase</keyword>
<dbReference type="GO" id="GO:0000139">
    <property type="term" value="C:Golgi membrane"/>
    <property type="evidence" value="ECO:0007669"/>
    <property type="project" value="UniProtKB-SubCell"/>
</dbReference>
<dbReference type="EMBL" id="CAJNOC010001551">
    <property type="protein sequence ID" value="CAF0873864.1"/>
    <property type="molecule type" value="Genomic_DNA"/>
</dbReference>
<evidence type="ECO:0000313" key="12">
    <source>
        <dbReference type="Proteomes" id="UP000663879"/>
    </source>
</evidence>
<evidence type="ECO:0000256" key="10">
    <source>
        <dbReference type="RuleBase" id="RU363063"/>
    </source>
</evidence>
<keyword evidence="4" id="KW-0808">Transferase</keyword>
<dbReference type="OrthoDB" id="2139606at2759"/>
<accession>A0A813XYF9</accession>
<keyword evidence="12" id="KW-1185">Reference proteome</keyword>
<keyword evidence="8 10" id="KW-0333">Golgi apparatus</keyword>
<dbReference type="Proteomes" id="UP000663879">
    <property type="component" value="Unassembled WGS sequence"/>
</dbReference>
<proteinExistence type="inferred from homology"/>
<dbReference type="EC" id="2.4.1.-" evidence="10"/>
<comment type="caution">
    <text evidence="11">The sequence shown here is derived from an EMBL/GenBank/DDBJ whole genome shotgun (WGS) entry which is preliminary data.</text>
</comment>
<evidence type="ECO:0000256" key="2">
    <source>
        <dbReference type="ARBA" id="ARBA00008661"/>
    </source>
</evidence>
<evidence type="ECO:0000313" key="11">
    <source>
        <dbReference type="EMBL" id="CAF0873864.1"/>
    </source>
</evidence>
<evidence type="ECO:0000256" key="8">
    <source>
        <dbReference type="ARBA" id="ARBA00023034"/>
    </source>
</evidence>
<dbReference type="Pfam" id="PF01762">
    <property type="entry name" value="Galactosyl_T"/>
    <property type="match status" value="1"/>
</dbReference>
<evidence type="ECO:0000256" key="1">
    <source>
        <dbReference type="ARBA" id="ARBA00004323"/>
    </source>
</evidence>
<dbReference type="PANTHER" id="PTHR11214:SF376">
    <property type="entry name" value="HEXOSYLTRANSFERASE"/>
    <property type="match status" value="1"/>
</dbReference>
<sequence length="216" mass="25981">MGSSDDEPFNQMIEYESQKHGDILQGNFLDQFKQTNFKSIAALTWLTTNCQNVKYYIKLKHDIEINPMKLDQYLKDSLTINPLKNNLLFCDFKFRPKVDRDKESKFYVKFKEHQRYFYDYKYVCSENGYVLSNRLARNIFKYSFYSELFWIDDVYIAKIYDNLQDLIATKIEFLTISYESFELLNENSTLFYKHNVKLTTDFVYAWNLIKKTLGIL</sequence>
<keyword evidence="7" id="KW-1133">Transmembrane helix</keyword>
<evidence type="ECO:0000256" key="7">
    <source>
        <dbReference type="ARBA" id="ARBA00022989"/>
    </source>
</evidence>
<dbReference type="PANTHER" id="PTHR11214">
    <property type="entry name" value="BETA-1,3-N-ACETYLGLUCOSAMINYLTRANSFERASE"/>
    <property type="match status" value="1"/>
</dbReference>
<keyword evidence="5" id="KW-0812">Transmembrane</keyword>
<evidence type="ECO:0000256" key="6">
    <source>
        <dbReference type="ARBA" id="ARBA00022968"/>
    </source>
</evidence>
<dbReference type="Gene3D" id="3.90.550.50">
    <property type="match status" value="1"/>
</dbReference>
<keyword evidence="6" id="KW-0735">Signal-anchor</keyword>
<keyword evidence="9" id="KW-0472">Membrane</keyword>
<dbReference type="GO" id="GO:0006493">
    <property type="term" value="P:protein O-linked glycosylation"/>
    <property type="evidence" value="ECO:0007669"/>
    <property type="project" value="TreeGrafter"/>
</dbReference>
<name>A0A813XYF9_9BILA</name>
<evidence type="ECO:0000256" key="4">
    <source>
        <dbReference type="ARBA" id="ARBA00022679"/>
    </source>
</evidence>
<evidence type="ECO:0000256" key="9">
    <source>
        <dbReference type="ARBA" id="ARBA00023136"/>
    </source>
</evidence>
<evidence type="ECO:0000256" key="3">
    <source>
        <dbReference type="ARBA" id="ARBA00022676"/>
    </source>
</evidence>
<dbReference type="AlphaFoldDB" id="A0A813XYF9"/>
<protein>
    <recommendedName>
        <fullName evidence="10">Hexosyltransferase</fullName>
        <ecNumber evidence="10">2.4.1.-</ecNumber>
    </recommendedName>
</protein>
<comment type="subcellular location">
    <subcellularLocation>
        <location evidence="1 10">Golgi apparatus membrane</location>
        <topology evidence="1 10">Single-pass type II membrane protein</topology>
    </subcellularLocation>
</comment>
<dbReference type="InterPro" id="IPR002659">
    <property type="entry name" value="Glyco_trans_31"/>
</dbReference>
<gene>
    <name evidence="11" type="ORF">OXX778_LOCUS10067</name>
</gene>